<evidence type="ECO:0000313" key="3">
    <source>
        <dbReference type="Proteomes" id="UP000574931"/>
    </source>
</evidence>
<evidence type="ECO:0000313" key="2">
    <source>
        <dbReference type="EMBL" id="NNU60870.1"/>
    </source>
</evidence>
<reference evidence="2 3" key="1">
    <citation type="submission" date="2020-05" db="EMBL/GenBank/DDBJ databases">
        <title>Draft Genome Sequence of Ochrobactrum soli Isolated from Stable Fly Gut.</title>
        <authorList>
            <person name="Pileggi M.T."/>
            <person name="Vazhakkala L.J."/>
            <person name="Wong C.N."/>
        </authorList>
    </citation>
    <scope>NUCLEOTIDE SEQUENCE [LARGE SCALE GENOMIC DNA]</scope>
    <source>
        <strain evidence="2 3">MTP-C0764</strain>
    </source>
</reference>
<keyword evidence="3" id="KW-1185">Reference proteome</keyword>
<gene>
    <name evidence="2" type="ORF">HKX02_11440</name>
</gene>
<dbReference type="AlphaFoldDB" id="A0A849KML2"/>
<dbReference type="Proteomes" id="UP000574931">
    <property type="component" value="Unassembled WGS sequence"/>
</dbReference>
<comment type="caution">
    <text evidence="2">The sequence shown here is derived from an EMBL/GenBank/DDBJ whole genome shotgun (WGS) entry which is preliminary data.</text>
</comment>
<protein>
    <submittedName>
        <fullName evidence="2">Uncharacterized protein</fullName>
    </submittedName>
</protein>
<feature type="region of interest" description="Disordered" evidence="1">
    <location>
        <begin position="77"/>
        <end position="98"/>
    </location>
</feature>
<dbReference type="EMBL" id="JABFCY010000006">
    <property type="protein sequence ID" value="NNU60870.1"/>
    <property type="molecule type" value="Genomic_DNA"/>
</dbReference>
<sequence>MNGPSSALIATFRQTPDGSLLIEPEQLKNVGIKPAREAARDNGWIDVNRLSGVNVTYDKEDQIVRFNAQENKRAARVIDAQSGEEVASEEEDDKPKAKSNFGRLVNYTIYDASGGQVGMI</sequence>
<name>A0A849KML2_9HYPH</name>
<evidence type="ECO:0000256" key="1">
    <source>
        <dbReference type="SAM" id="MobiDB-lite"/>
    </source>
</evidence>
<organism evidence="2 3">
    <name type="scientific">Ochrobactrum soli</name>
    <dbReference type="NCBI Taxonomy" id="2448455"/>
    <lineage>
        <taxon>Bacteria</taxon>
        <taxon>Pseudomonadati</taxon>
        <taxon>Pseudomonadota</taxon>
        <taxon>Alphaproteobacteria</taxon>
        <taxon>Hyphomicrobiales</taxon>
        <taxon>Brucellaceae</taxon>
        <taxon>Brucella/Ochrobactrum group</taxon>
        <taxon>Ochrobactrum</taxon>
    </lineage>
</organism>
<proteinExistence type="predicted"/>
<accession>A0A849KML2</accession>
<dbReference type="RefSeq" id="WP_171318128.1">
    <property type="nucleotide sequence ID" value="NZ_JABFCY010000006.1"/>
</dbReference>